<dbReference type="GO" id="GO:0016787">
    <property type="term" value="F:hydrolase activity"/>
    <property type="evidence" value="ECO:0007669"/>
    <property type="project" value="UniProtKB-KW"/>
</dbReference>
<dbReference type="PANTHER" id="PTHR43798">
    <property type="entry name" value="MONOACYLGLYCEROL LIPASE"/>
    <property type="match status" value="1"/>
</dbReference>
<dbReference type="PRINTS" id="PR00111">
    <property type="entry name" value="ABHYDROLASE"/>
</dbReference>
<protein>
    <submittedName>
        <fullName evidence="2">Alpha/beta fold hydrolase</fullName>
    </submittedName>
</protein>
<dbReference type="EMBL" id="BAAAYR010000001">
    <property type="protein sequence ID" value="GAA3562077.1"/>
    <property type="molecule type" value="Genomic_DNA"/>
</dbReference>
<gene>
    <name evidence="2" type="ORF">GCM10022197_17120</name>
</gene>
<dbReference type="InterPro" id="IPR022742">
    <property type="entry name" value="Hydrolase_4"/>
</dbReference>
<organism evidence="2 3">
    <name type="scientific">Microlunatus spumicola</name>
    <dbReference type="NCBI Taxonomy" id="81499"/>
    <lineage>
        <taxon>Bacteria</taxon>
        <taxon>Bacillati</taxon>
        <taxon>Actinomycetota</taxon>
        <taxon>Actinomycetes</taxon>
        <taxon>Propionibacteriales</taxon>
        <taxon>Propionibacteriaceae</taxon>
        <taxon>Microlunatus</taxon>
    </lineage>
</organism>
<dbReference type="RefSeq" id="WP_204911374.1">
    <property type="nucleotide sequence ID" value="NZ_BAAAYR010000001.1"/>
</dbReference>
<keyword evidence="3" id="KW-1185">Reference proteome</keyword>
<comment type="caution">
    <text evidence="2">The sequence shown here is derived from an EMBL/GenBank/DDBJ whole genome shotgun (WGS) entry which is preliminary data.</text>
</comment>
<evidence type="ECO:0000313" key="3">
    <source>
        <dbReference type="Proteomes" id="UP001500767"/>
    </source>
</evidence>
<keyword evidence="2" id="KW-0378">Hydrolase</keyword>
<dbReference type="InterPro" id="IPR012354">
    <property type="entry name" value="Esterase_lipase"/>
</dbReference>
<dbReference type="Pfam" id="PF12146">
    <property type="entry name" value="Hydrolase_4"/>
    <property type="match status" value="1"/>
</dbReference>
<proteinExistence type="predicted"/>
<dbReference type="PANTHER" id="PTHR43798:SF33">
    <property type="entry name" value="HYDROLASE, PUTATIVE (AFU_ORTHOLOGUE AFUA_2G14860)-RELATED"/>
    <property type="match status" value="1"/>
</dbReference>
<evidence type="ECO:0000313" key="2">
    <source>
        <dbReference type="EMBL" id="GAA3562077.1"/>
    </source>
</evidence>
<reference evidence="3" key="1">
    <citation type="journal article" date="2019" name="Int. J. Syst. Evol. Microbiol.">
        <title>The Global Catalogue of Microorganisms (GCM) 10K type strain sequencing project: providing services to taxonomists for standard genome sequencing and annotation.</title>
        <authorList>
            <consortium name="The Broad Institute Genomics Platform"/>
            <consortium name="The Broad Institute Genome Sequencing Center for Infectious Disease"/>
            <person name="Wu L."/>
            <person name="Ma J."/>
        </authorList>
    </citation>
    <scope>NUCLEOTIDE SEQUENCE [LARGE SCALE GENOMIC DNA]</scope>
    <source>
        <strain evidence="3">JCM 16540</strain>
    </source>
</reference>
<accession>A0ABP6X8G1</accession>
<dbReference type="InterPro" id="IPR050266">
    <property type="entry name" value="AB_hydrolase_sf"/>
</dbReference>
<sequence>MDVAERLARAPQAAGLDPRAAPFAGGPEDGSPVLVVHGFSGSPRSMRPWAEHLAAHGFRVELPRLPGHGTSWRELNVTGWPDWYAAAERALLRLADATGRPVGIGGLSMGGALALRLAQRHPDLVRGLVLVNPVINIVDPRVRVLRWLRLLTPSLGGIAGDVAKPGADEGGYDRTPLHALYSQSHLWAAVRRDLPLVRTPLLVYRSRQDHVADPSSVALISEATTSPDRTFVVLERSYHVATLDHEAPLVFDGSVELFARLAGGRSS</sequence>
<feature type="domain" description="Serine aminopeptidase S33" evidence="1">
    <location>
        <begin position="33"/>
        <end position="244"/>
    </location>
</feature>
<name>A0ABP6X8G1_9ACTN</name>
<dbReference type="Gene3D" id="3.40.50.1820">
    <property type="entry name" value="alpha/beta hydrolase"/>
    <property type="match status" value="1"/>
</dbReference>
<dbReference type="PIRSF" id="PIRSF017388">
    <property type="entry name" value="Esterase_lipase"/>
    <property type="match status" value="1"/>
</dbReference>
<dbReference type="Proteomes" id="UP001500767">
    <property type="component" value="Unassembled WGS sequence"/>
</dbReference>
<dbReference type="InterPro" id="IPR000073">
    <property type="entry name" value="AB_hydrolase_1"/>
</dbReference>
<dbReference type="InterPro" id="IPR029058">
    <property type="entry name" value="AB_hydrolase_fold"/>
</dbReference>
<evidence type="ECO:0000259" key="1">
    <source>
        <dbReference type="Pfam" id="PF12146"/>
    </source>
</evidence>
<dbReference type="SUPFAM" id="SSF53474">
    <property type="entry name" value="alpha/beta-Hydrolases"/>
    <property type="match status" value="1"/>
</dbReference>